<dbReference type="EMBL" id="CADCVO010000516">
    <property type="protein sequence ID" value="CAA9518721.1"/>
    <property type="molecule type" value="Genomic_DNA"/>
</dbReference>
<reference evidence="2" key="1">
    <citation type="submission" date="2020-02" db="EMBL/GenBank/DDBJ databases">
        <authorList>
            <person name="Meier V. D."/>
        </authorList>
    </citation>
    <scope>NUCLEOTIDE SEQUENCE</scope>
    <source>
        <strain evidence="2">AVDCRST_MAG13</strain>
    </source>
</reference>
<sequence>MPRGGRGYPEEMSADPKAPDSQTPSRDQHDNEEFGPTEAVGQGYPEEQPAEVVPDGVDPEQRSDQQEQRREG</sequence>
<feature type="region of interest" description="Disordered" evidence="1">
    <location>
        <begin position="1"/>
        <end position="72"/>
    </location>
</feature>
<proteinExistence type="predicted"/>
<organism evidence="2">
    <name type="scientific">uncultured Solirubrobacteraceae bacterium</name>
    <dbReference type="NCBI Taxonomy" id="1162706"/>
    <lineage>
        <taxon>Bacteria</taxon>
        <taxon>Bacillati</taxon>
        <taxon>Actinomycetota</taxon>
        <taxon>Thermoleophilia</taxon>
        <taxon>Solirubrobacterales</taxon>
        <taxon>Solirubrobacteraceae</taxon>
        <taxon>environmental samples</taxon>
    </lineage>
</organism>
<accession>A0A6J4TBL1</accession>
<gene>
    <name evidence="2" type="ORF">AVDCRST_MAG13-3237</name>
</gene>
<dbReference type="AlphaFoldDB" id="A0A6J4TBL1"/>
<protein>
    <submittedName>
        <fullName evidence="2">Uncharacterized protein</fullName>
    </submittedName>
</protein>
<evidence type="ECO:0000313" key="2">
    <source>
        <dbReference type="EMBL" id="CAA9518721.1"/>
    </source>
</evidence>
<name>A0A6J4TBL1_9ACTN</name>
<feature type="compositionally biased region" description="Basic and acidic residues" evidence="1">
    <location>
        <begin position="59"/>
        <end position="72"/>
    </location>
</feature>
<evidence type="ECO:0000256" key="1">
    <source>
        <dbReference type="SAM" id="MobiDB-lite"/>
    </source>
</evidence>